<feature type="region of interest" description="Disordered" evidence="5">
    <location>
        <begin position="318"/>
        <end position="337"/>
    </location>
</feature>
<dbReference type="InterPro" id="IPR046982">
    <property type="entry name" value="BIN3/RVS161-like"/>
</dbReference>
<dbReference type="PANTHER" id="PTHR47174:SF3">
    <property type="entry name" value="BRIDGING INTEGRATOR 3"/>
    <property type="match status" value="1"/>
</dbReference>
<evidence type="ECO:0000256" key="1">
    <source>
        <dbReference type="ARBA" id="ARBA00004496"/>
    </source>
</evidence>
<evidence type="ECO:0000313" key="7">
    <source>
        <dbReference type="EMBL" id="ORY39286.1"/>
    </source>
</evidence>
<evidence type="ECO:0000256" key="5">
    <source>
        <dbReference type="SAM" id="MobiDB-lite"/>
    </source>
</evidence>
<dbReference type="SMART" id="SM00326">
    <property type="entry name" value="SH3"/>
    <property type="match status" value="2"/>
</dbReference>
<dbReference type="Pfam" id="PF00018">
    <property type="entry name" value="SH3_1"/>
    <property type="match status" value="2"/>
</dbReference>
<dbReference type="SUPFAM" id="SSF50044">
    <property type="entry name" value="SH3-domain"/>
    <property type="match status" value="2"/>
</dbReference>
<feature type="region of interest" description="Disordered" evidence="5">
    <location>
        <begin position="217"/>
        <end position="310"/>
    </location>
</feature>
<dbReference type="STRING" id="329046.A0A1Y2BX13"/>
<dbReference type="GO" id="GO:0051666">
    <property type="term" value="P:actin cortical patch localization"/>
    <property type="evidence" value="ECO:0007669"/>
    <property type="project" value="InterPro"/>
</dbReference>
<protein>
    <recommendedName>
        <fullName evidence="6">SH3 domain-containing protein</fullName>
    </recommendedName>
</protein>
<sequence>MKKRAIAQFDCVADDAKELSFKKGDVIVNVKPSPSDGPEWFTGRLEKAGTEGLFPGNYVKFVAAIESDAEESDDDPPKLAAKTHSPLAAYSAAFKSTAQSVKEKAIPLVDKAKETVQDRFQQLNKSPIVRKLSQGNAVSAGLTAVALFDCVGDIDSELTFKKGDTLVDVKAAPEEGDDWFVGRIENTTKLGLFPGNYVKFVETPTVAEKPFIPLKPSELKASQQSTIRSEPSPEPKQAPWVNQVSLKPVASTPVTSATNAINPVSSSTNKRTPPPPPPTTSLSAKLANIPGLGPSSLPSSSTPTQTVPQTQQLPLSYARAKAPPPPPSKASITPTLTPKTITSTAQATGTTTPLTPSPQHILLYAQAFDSFAALLNPGAPGPVDELTLTPKQVRTIWLRSRLDNRTLGRVWDLVMGKGVVRGVVGKADFVKGLWLIDLCLGGRELPASV</sequence>
<dbReference type="GO" id="GO:0006897">
    <property type="term" value="P:endocytosis"/>
    <property type="evidence" value="ECO:0007669"/>
    <property type="project" value="InterPro"/>
</dbReference>
<evidence type="ECO:0000256" key="4">
    <source>
        <dbReference type="PROSITE-ProRule" id="PRU00192"/>
    </source>
</evidence>
<dbReference type="Gene3D" id="1.10.238.10">
    <property type="entry name" value="EF-hand"/>
    <property type="match status" value="1"/>
</dbReference>
<dbReference type="GO" id="GO:0015629">
    <property type="term" value="C:actin cytoskeleton"/>
    <property type="evidence" value="ECO:0007669"/>
    <property type="project" value="TreeGrafter"/>
</dbReference>
<feature type="domain" description="SH3" evidence="6">
    <location>
        <begin position="1"/>
        <end position="64"/>
    </location>
</feature>
<organism evidence="7 8">
    <name type="scientific">Rhizoclosmatium globosum</name>
    <dbReference type="NCBI Taxonomy" id="329046"/>
    <lineage>
        <taxon>Eukaryota</taxon>
        <taxon>Fungi</taxon>
        <taxon>Fungi incertae sedis</taxon>
        <taxon>Chytridiomycota</taxon>
        <taxon>Chytridiomycota incertae sedis</taxon>
        <taxon>Chytridiomycetes</taxon>
        <taxon>Chytridiales</taxon>
        <taxon>Chytriomycetaceae</taxon>
        <taxon>Rhizoclosmatium</taxon>
    </lineage>
</organism>
<feature type="domain" description="SH3" evidence="6">
    <location>
        <begin position="139"/>
        <end position="203"/>
    </location>
</feature>
<dbReference type="GO" id="GO:0005737">
    <property type="term" value="C:cytoplasm"/>
    <property type="evidence" value="ECO:0007669"/>
    <property type="project" value="UniProtKB-SubCell"/>
</dbReference>
<proteinExistence type="predicted"/>
<dbReference type="PROSITE" id="PS50002">
    <property type="entry name" value="SH3"/>
    <property type="match status" value="2"/>
</dbReference>
<comment type="caution">
    <text evidence="7">The sequence shown here is derived from an EMBL/GenBank/DDBJ whole genome shotgun (WGS) entry which is preliminary data.</text>
</comment>
<feature type="compositionally biased region" description="Polar residues" evidence="5">
    <location>
        <begin position="220"/>
        <end position="229"/>
    </location>
</feature>
<keyword evidence="8" id="KW-1185">Reference proteome</keyword>
<feature type="compositionally biased region" description="Polar residues" evidence="5">
    <location>
        <begin position="252"/>
        <end position="271"/>
    </location>
</feature>
<feature type="compositionally biased region" description="Low complexity" evidence="5">
    <location>
        <begin position="290"/>
        <end position="310"/>
    </location>
</feature>
<dbReference type="OrthoDB" id="1716625at2759"/>
<accession>A0A1Y2BX13</accession>
<evidence type="ECO:0000256" key="3">
    <source>
        <dbReference type="ARBA" id="ARBA00022490"/>
    </source>
</evidence>
<keyword evidence="3" id="KW-0963">Cytoplasm</keyword>
<name>A0A1Y2BX13_9FUNG</name>
<evidence type="ECO:0000313" key="8">
    <source>
        <dbReference type="Proteomes" id="UP000193642"/>
    </source>
</evidence>
<gene>
    <name evidence="7" type="ORF">BCR33DRAFT_720124</name>
</gene>
<dbReference type="InterPro" id="IPR036028">
    <property type="entry name" value="SH3-like_dom_sf"/>
</dbReference>
<dbReference type="AlphaFoldDB" id="A0A1Y2BX13"/>
<dbReference type="PANTHER" id="PTHR47174">
    <property type="entry name" value="BRIDGING INTEGRATOR 3"/>
    <property type="match status" value="1"/>
</dbReference>
<comment type="subcellular location">
    <subcellularLocation>
        <location evidence="1">Cytoplasm</location>
    </subcellularLocation>
</comment>
<evidence type="ECO:0000256" key="2">
    <source>
        <dbReference type="ARBA" id="ARBA00022443"/>
    </source>
</evidence>
<evidence type="ECO:0000259" key="6">
    <source>
        <dbReference type="PROSITE" id="PS50002"/>
    </source>
</evidence>
<dbReference type="EMBL" id="MCGO01000040">
    <property type="protein sequence ID" value="ORY39286.1"/>
    <property type="molecule type" value="Genomic_DNA"/>
</dbReference>
<keyword evidence="2 4" id="KW-0728">SH3 domain</keyword>
<dbReference type="Gene3D" id="2.30.30.40">
    <property type="entry name" value="SH3 Domains"/>
    <property type="match status" value="2"/>
</dbReference>
<reference evidence="7 8" key="1">
    <citation type="submission" date="2016-07" db="EMBL/GenBank/DDBJ databases">
        <title>Pervasive Adenine N6-methylation of Active Genes in Fungi.</title>
        <authorList>
            <consortium name="DOE Joint Genome Institute"/>
            <person name="Mondo S.J."/>
            <person name="Dannebaum R.O."/>
            <person name="Kuo R.C."/>
            <person name="Labutti K."/>
            <person name="Haridas S."/>
            <person name="Kuo A."/>
            <person name="Salamov A."/>
            <person name="Ahrendt S.R."/>
            <person name="Lipzen A."/>
            <person name="Sullivan W."/>
            <person name="Andreopoulos W.B."/>
            <person name="Clum A."/>
            <person name="Lindquist E."/>
            <person name="Daum C."/>
            <person name="Ramamoorthy G.K."/>
            <person name="Gryganskyi A."/>
            <person name="Culley D."/>
            <person name="Magnuson J.K."/>
            <person name="James T.Y."/>
            <person name="O'Malley M.A."/>
            <person name="Stajich J.E."/>
            <person name="Spatafora J.W."/>
            <person name="Visel A."/>
            <person name="Grigoriev I.V."/>
        </authorList>
    </citation>
    <scope>NUCLEOTIDE SEQUENCE [LARGE SCALE GENOMIC DNA]</scope>
    <source>
        <strain evidence="7 8">JEL800</strain>
    </source>
</reference>
<dbReference type="Proteomes" id="UP000193642">
    <property type="component" value="Unassembled WGS sequence"/>
</dbReference>
<dbReference type="InterPro" id="IPR001452">
    <property type="entry name" value="SH3_domain"/>
</dbReference>